<sequence>MHNQKQIHYPLQPYILPSFLPPQSGTMDMRGTHHFWKNSTLEQFFQKNALAILMPCFALVFQSLRQVLGLLQELAGLSFALPGKLILR</sequence>
<dbReference type="Proteomes" id="UP001054837">
    <property type="component" value="Unassembled WGS sequence"/>
</dbReference>
<dbReference type="EMBL" id="BPLQ01008625">
    <property type="protein sequence ID" value="GIY38504.1"/>
    <property type="molecule type" value="Genomic_DNA"/>
</dbReference>
<proteinExistence type="predicted"/>
<organism evidence="1 2">
    <name type="scientific">Caerostris darwini</name>
    <dbReference type="NCBI Taxonomy" id="1538125"/>
    <lineage>
        <taxon>Eukaryota</taxon>
        <taxon>Metazoa</taxon>
        <taxon>Ecdysozoa</taxon>
        <taxon>Arthropoda</taxon>
        <taxon>Chelicerata</taxon>
        <taxon>Arachnida</taxon>
        <taxon>Araneae</taxon>
        <taxon>Araneomorphae</taxon>
        <taxon>Entelegynae</taxon>
        <taxon>Araneoidea</taxon>
        <taxon>Araneidae</taxon>
        <taxon>Caerostris</taxon>
    </lineage>
</organism>
<accession>A0AAV4SYQ2</accession>
<comment type="caution">
    <text evidence="1">The sequence shown here is derived from an EMBL/GenBank/DDBJ whole genome shotgun (WGS) entry which is preliminary data.</text>
</comment>
<keyword evidence="2" id="KW-1185">Reference proteome</keyword>
<dbReference type="AlphaFoldDB" id="A0AAV4SYQ2"/>
<evidence type="ECO:0000313" key="1">
    <source>
        <dbReference type="EMBL" id="GIY38504.1"/>
    </source>
</evidence>
<gene>
    <name evidence="1" type="ORF">CDAR_512571</name>
</gene>
<name>A0AAV4SYQ2_9ARAC</name>
<reference evidence="1 2" key="1">
    <citation type="submission" date="2021-06" db="EMBL/GenBank/DDBJ databases">
        <title>Caerostris darwini draft genome.</title>
        <authorList>
            <person name="Kono N."/>
            <person name="Arakawa K."/>
        </authorList>
    </citation>
    <scope>NUCLEOTIDE SEQUENCE [LARGE SCALE GENOMIC DNA]</scope>
</reference>
<protein>
    <submittedName>
        <fullName evidence="1">Uncharacterized protein</fullName>
    </submittedName>
</protein>
<evidence type="ECO:0000313" key="2">
    <source>
        <dbReference type="Proteomes" id="UP001054837"/>
    </source>
</evidence>